<dbReference type="InterPro" id="IPR038109">
    <property type="entry name" value="DNA_bind_recomb_sf"/>
</dbReference>
<dbReference type="InterPro" id="IPR011109">
    <property type="entry name" value="DNA_bind_recombinase_dom"/>
</dbReference>
<dbReference type="SUPFAM" id="SSF53041">
    <property type="entry name" value="Resolvase-like"/>
    <property type="match status" value="1"/>
</dbReference>
<dbReference type="PANTHER" id="PTHR30461:SF23">
    <property type="entry name" value="DNA RECOMBINASE-RELATED"/>
    <property type="match status" value="1"/>
</dbReference>
<dbReference type="PANTHER" id="PTHR30461">
    <property type="entry name" value="DNA-INVERTASE FROM LAMBDOID PROPHAGE"/>
    <property type="match status" value="1"/>
</dbReference>
<protein>
    <submittedName>
        <fullName evidence="2">Recombinase family protein</fullName>
    </submittedName>
</protein>
<dbReference type="CDD" id="cd00338">
    <property type="entry name" value="Ser_Recombinase"/>
    <property type="match status" value="1"/>
</dbReference>
<dbReference type="Pfam" id="PF00239">
    <property type="entry name" value="Resolvase"/>
    <property type="match status" value="1"/>
</dbReference>
<feature type="domain" description="Resolvase/invertase-type recombinase catalytic" evidence="1">
    <location>
        <begin position="1"/>
        <end position="147"/>
    </location>
</feature>
<gene>
    <name evidence="2" type="ORF">GNC10_001647</name>
</gene>
<dbReference type="InterPro" id="IPR050639">
    <property type="entry name" value="SSR_resolvase"/>
</dbReference>
<evidence type="ECO:0000313" key="2">
    <source>
        <dbReference type="EMBL" id="HAE7081056.1"/>
    </source>
</evidence>
<dbReference type="InterPro" id="IPR036162">
    <property type="entry name" value="Resolvase-like_N_sf"/>
</dbReference>
<dbReference type="EMBL" id="DAASUN010000007">
    <property type="protein sequence ID" value="HAE7081056.1"/>
    <property type="molecule type" value="Genomic_DNA"/>
</dbReference>
<comment type="caution">
    <text evidence="2">The sequence shown here is derived from an EMBL/GenBank/DDBJ whole genome shotgun (WGS) entry which is preliminary data.</text>
</comment>
<evidence type="ECO:0000259" key="1">
    <source>
        <dbReference type="SMART" id="SM00857"/>
    </source>
</evidence>
<dbReference type="AlphaFoldDB" id="A0A735V4P3"/>
<reference evidence="2" key="2">
    <citation type="submission" date="2018-07" db="EMBL/GenBank/DDBJ databases">
        <authorList>
            <consortium name="NCBI Pathogen Detection Project"/>
        </authorList>
    </citation>
    <scope>NUCLEOTIDE SEQUENCE</scope>
    <source>
        <strain evidence="2">3376-57</strain>
    </source>
</reference>
<dbReference type="Gene3D" id="3.90.1750.20">
    <property type="entry name" value="Putative Large Serine Recombinase, Chain B, Domain 2"/>
    <property type="match status" value="1"/>
</dbReference>
<name>A0A735V4P3_SALER</name>
<dbReference type="Pfam" id="PF07508">
    <property type="entry name" value="Recombinase"/>
    <property type="match status" value="1"/>
</dbReference>
<dbReference type="InterPro" id="IPR006119">
    <property type="entry name" value="Resolv_N"/>
</dbReference>
<proteinExistence type="predicted"/>
<reference evidence="2" key="1">
    <citation type="journal article" date="2018" name="Genome Biol.">
        <title>SKESA: strategic k-mer extension for scrupulous assemblies.</title>
        <authorList>
            <person name="Souvorov A."/>
            <person name="Agarwala R."/>
            <person name="Lipman D.J."/>
        </authorList>
    </citation>
    <scope>NUCLEOTIDE SEQUENCE</scope>
    <source>
        <strain evidence="2">3376-57</strain>
    </source>
</reference>
<organism evidence="2">
    <name type="scientific">Salmonella enterica subsp. salamae serovar 42:z:1,5</name>
    <dbReference type="NCBI Taxonomy" id="1967617"/>
    <lineage>
        <taxon>Bacteria</taxon>
        <taxon>Pseudomonadati</taxon>
        <taxon>Pseudomonadota</taxon>
        <taxon>Gammaproteobacteria</taxon>
        <taxon>Enterobacterales</taxon>
        <taxon>Enterobacteriaceae</taxon>
        <taxon>Salmonella</taxon>
    </lineage>
</organism>
<accession>A0A735V4P3</accession>
<dbReference type="GO" id="GO:0003677">
    <property type="term" value="F:DNA binding"/>
    <property type="evidence" value="ECO:0007669"/>
    <property type="project" value="InterPro"/>
</dbReference>
<sequence>MSTDHQQYSLHNQADFIAKFAEKHNMEILHTYDDAGKSGVSIAGRDSLKKLVYDVMEGIISIQAILLYDVSRFGRFQETDEAAYYTHLFRMHGVELIFCAEPLPTKEFPLEASVMLNLRRAAAASLSKNISDKVFLGQANLIRHGYHQGGIAGYGLRRILIDEKGNIKEILSFGKRKSIQTDRVILAPGPAKEVRIVNLIYDMFIEQYIPEFLIADKLNKNGTPAENGTLWTRGKIHTILTNEKYIGNNVYNRTSSKLKTKTVKNPKEKWVRCNKAYKKVVSIKKFLKAQEIIQARSKNMTNEDLLEYLRLKLQEKGKLSGVIIDEDDFGPSSSIYKSRFGGLIRAYQLIEYKPEHDYTYLEINNQLRVFYSKLIEIFKTEIENCNCKIEEEPNTQEFIINNNMSVSVIICKCKKLKSGRLRWKIRLEPNHTPDITIVIRMDSENKLPVDYFILPKLDFTFTRLIIKENNPALFELYRYNDIDLFYRLLKRVQIRKPYAA</sequence>
<dbReference type="Gene3D" id="3.40.50.1390">
    <property type="entry name" value="Resolvase, N-terminal catalytic domain"/>
    <property type="match status" value="1"/>
</dbReference>
<dbReference type="SMART" id="SM00857">
    <property type="entry name" value="Resolvase"/>
    <property type="match status" value="1"/>
</dbReference>
<dbReference type="GO" id="GO:0000150">
    <property type="term" value="F:DNA strand exchange activity"/>
    <property type="evidence" value="ECO:0007669"/>
    <property type="project" value="InterPro"/>
</dbReference>